<comment type="caution">
    <text evidence="3">The sequence shown here is derived from an EMBL/GenBank/DDBJ whole genome shotgun (WGS) entry which is preliminary data.</text>
</comment>
<name>A0A8T1WEH4_9STRA</name>
<proteinExistence type="predicted"/>
<dbReference type="CDD" id="cd14686">
    <property type="entry name" value="bZIP"/>
    <property type="match status" value="1"/>
</dbReference>
<evidence type="ECO:0000256" key="1">
    <source>
        <dbReference type="SAM" id="Coils"/>
    </source>
</evidence>
<feature type="region of interest" description="Disordered" evidence="2">
    <location>
        <begin position="52"/>
        <end position="87"/>
    </location>
</feature>
<keyword evidence="1" id="KW-0175">Coiled coil</keyword>
<protein>
    <recommendedName>
        <fullName evidence="5">Bzip transcription factor</fullName>
    </recommendedName>
</protein>
<evidence type="ECO:0000256" key="2">
    <source>
        <dbReference type="SAM" id="MobiDB-lite"/>
    </source>
</evidence>
<keyword evidence="4" id="KW-1185">Reference proteome</keyword>
<dbReference type="EMBL" id="JAGDFM010000019">
    <property type="protein sequence ID" value="KAG7391591.1"/>
    <property type="molecule type" value="Genomic_DNA"/>
</dbReference>
<evidence type="ECO:0008006" key="5">
    <source>
        <dbReference type="Google" id="ProtNLM"/>
    </source>
</evidence>
<evidence type="ECO:0000313" key="3">
    <source>
        <dbReference type="EMBL" id="KAG7391591.1"/>
    </source>
</evidence>
<evidence type="ECO:0000313" key="4">
    <source>
        <dbReference type="Proteomes" id="UP000694044"/>
    </source>
</evidence>
<dbReference type="Proteomes" id="UP000694044">
    <property type="component" value="Unassembled WGS sequence"/>
</dbReference>
<sequence length="362" mass="41681">MASQFETPGLRFHRFESARSKLSDGLVGLVRPRVQVSGWQAAANTAGDIVSDTNARGLTHSRPDNNGRATASLKENRPREDLRKRSRYDLQTPYHAGVESPRMDQSKQDLKRVRLKLQLRREQCRTNQARYRNKQRNLQQHLETTVQELRQELDRLKQQRQDILLAEKTDQSPWTIVAEVFRIIDNSFCSPWNLEREEDVQNDIETKRNLAFLHQAFTSNVAVGGVSGIDTVIEQWRRVSQYFGDTQLQLQRVESVVQGVITASAKLRFTVTELTLRQLFPHVLEFEPQSKYDVHPFLRERLLGQHIDCSVSVTFLFDDENGRVTRVEPQIDLMPGLLRVLRNLSDVSEVCYSDLPTSGDEA</sequence>
<gene>
    <name evidence="3" type="ORF">PHYPSEUDO_004093</name>
</gene>
<feature type="compositionally biased region" description="Basic and acidic residues" evidence="2">
    <location>
        <begin position="74"/>
        <end position="83"/>
    </location>
</feature>
<feature type="coiled-coil region" evidence="1">
    <location>
        <begin position="132"/>
        <end position="166"/>
    </location>
</feature>
<dbReference type="AlphaFoldDB" id="A0A8T1WEH4"/>
<organism evidence="3 4">
    <name type="scientific">Phytophthora pseudosyringae</name>
    <dbReference type="NCBI Taxonomy" id="221518"/>
    <lineage>
        <taxon>Eukaryota</taxon>
        <taxon>Sar</taxon>
        <taxon>Stramenopiles</taxon>
        <taxon>Oomycota</taxon>
        <taxon>Peronosporomycetes</taxon>
        <taxon>Peronosporales</taxon>
        <taxon>Peronosporaceae</taxon>
        <taxon>Phytophthora</taxon>
    </lineage>
</organism>
<reference evidence="3" key="1">
    <citation type="submission" date="2021-02" db="EMBL/GenBank/DDBJ databases">
        <authorList>
            <person name="Palmer J.M."/>
        </authorList>
    </citation>
    <scope>NUCLEOTIDE SEQUENCE</scope>
    <source>
        <strain evidence="3">SCRP734</strain>
    </source>
</reference>
<accession>A0A8T1WEH4</accession>
<dbReference type="OrthoDB" id="114589at2759"/>